<organism evidence="2">
    <name type="scientific">Panicum hallii</name>
    <dbReference type="NCBI Taxonomy" id="206008"/>
    <lineage>
        <taxon>Eukaryota</taxon>
        <taxon>Viridiplantae</taxon>
        <taxon>Streptophyta</taxon>
        <taxon>Embryophyta</taxon>
        <taxon>Tracheophyta</taxon>
        <taxon>Spermatophyta</taxon>
        <taxon>Magnoliopsida</taxon>
        <taxon>Liliopsida</taxon>
        <taxon>Poales</taxon>
        <taxon>Poaceae</taxon>
        <taxon>PACMAD clade</taxon>
        <taxon>Panicoideae</taxon>
        <taxon>Panicodae</taxon>
        <taxon>Paniceae</taxon>
        <taxon>Panicinae</taxon>
        <taxon>Panicum</taxon>
        <taxon>Panicum sect. Panicum</taxon>
    </lineage>
</organism>
<dbReference type="AlphaFoldDB" id="A0A2T8JEP1"/>
<name>A0A2T8JEP1_9POAL</name>
<reference evidence="2" key="1">
    <citation type="submission" date="2018-04" db="EMBL/GenBank/DDBJ databases">
        <title>WGS assembly of Panicum hallii.</title>
        <authorList>
            <person name="Lovell J."/>
            <person name="Jenkins J."/>
            <person name="Lowry D."/>
            <person name="Mamidi S."/>
            <person name="Sreedasyam A."/>
            <person name="Weng X."/>
            <person name="Barry K."/>
            <person name="Bonette J."/>
            <person name="Campitelli B."/>
            <person name="Daum C."/>
            <person name="Gordon S."/>
            <person name="Gould B."/>
            <person name="Lipzen A."/>
            <person name="Macqueen A."/>
            <person name="Palacio-Mejia J."/>
            <person name="Plott C."/>
            <person name="Shakirov E."/>
            <person name="Shu S."/>
            <person name="Yoshinaga Y."/>
            <person name="Zane M."/>
            <person name="Rokhsar D."/>
            <person name="Grimwood J."/>
            <person name="Schmutz J."/>
            <person name="Juenger T."/>
        </authorList>
    </citation>
    <scope>NUCLEOTIDE SEQUENCE [LARGE SCALE GENOMIC DNA]</scope>
    <source>
        <strain evidence="2">FIL2</strain>
    </source>
</reference>
<dbReference type="Gramene" id="PVH48393">
    <property type="protein sequence ID" value="PVH48393"/>
    <property type="gene ID" value="PAHAL_4G322500"/>
</dbReference>
<sequence length="192" mass="21455">MARAGRPRRGYSSAWSRATALACPAPCLATPWMRRRHDSPRSMVRRRRGRRRACSFGATPRKVGDRWRRRNKGGRLYGSDWKSFSSSPGSRGGSRSGALLAPPHPCPMMVCTPWLPTTPGASPVLLLLSDAASLIFLTCFLNTHSWICHHTRGTWRRQPSSHPASAGEPRGCCATRCNCTHQEHHVFRKAKR</sequence>
<dbReference type="Proteomes" id="UP000243499">
    <property type="component" value="Chromosome 4"/>
</dbReference>
<evidence type="ECO:0000256" key="1">
    <source>
        <dbReference type="SAM" id="MobiDB-lite"/>
    </source>
</evidence>
<protein>
    <submittedName>
        <fullName evidence="2">Uncharacterized protein</fullName>
    </submittedName>
</protein>
<feature type="region of interest" description="Disordered" evidence="1">
    <location>
        <begin position="78"/>
        <end position="99"/>
    </location>
</feature>
<evidence type="ECO:0000313" key="2">
    <source>
        <dbReference type="EMBL" id="PVH48393.1"/>
    </source>
</evidence>
<accession>A0A2T8JEP1</accession>
<proteinExistence type="predicted"/>
<dbReference type="EMBL" id="CM008049">
    <property type="protein sequence ID" value="PVH48393.1"/>
    <property type="molecule type" value="Genomic_DNA"/>
</dbReference>
<gene>
    <name evidence="2" type="ORF">PAHAL_4G322500</name>
</gene>